<protein>
    <submittedName>
        <fullName evidence="1">Uncharacterized protein</fullName>
    </submittedName>
</protein>
<gene>
    <name evidence="1" type="ORF">SCLCIDRAFT_1215218</name>
</gene>
<dbReference type="EMBL" id="KN822043">
    <property type="protein sequence ID" value="KIM62343.1"/>
    <property type="molecule type" value="Genomic_DNA"/>
</dbReference>
<proteinExistence type="predicted"/>
<keyword evidence="2" id="KW-1185">Reference proteome</keyword>
<reference evidence="2" key="2">
    <citation type="submission" date="2015-01" db="EMBL/GenBank/DDBJ databases">
        <title>Evolutionary Origins and Diversification of the Mycorrhizal Mutualists.</title>
        <authorList>
            <consortium name="DOE Joint Genome Institute"/>
            <consortium name="Mycorrhizal Genomics Consortium"/>
            <person name="Kohler A."/>
            <person name="Kuo A."/>
            <person name="Nagy L.G."/>
            <person name="Floudas D."/>
            <person name="Copeland A."/>
            <person name="Barry K.W."/>
            <person name="Cichocki N."/>
            <person name="Veneault-Fourrey C."/>
            <person name="LaButti K."/>
            <person name="Lindquist E.A."/>
            <person name="Lipzen A."/>
            <person name="Lundell T."/>
            <person name="Morin E."/>
            <person name="Murat C."/>
            <person name="Riley R."/>
            <person name="Ohm R."/>
            <person name="Sun H."/>
            <person name="Tunlid A."/>
            <person name="Henrissat B."/>
            <person name="Grigoriev I.V."/>
            <person name="Hibbett D.S."/>
            <person name="Martin F."/>
        </authorList>
    </citation>
    <scope>NUCLEOTIDE SEQUENCE [LARGE SCALE GENOMIC DNA]</scope>
    <source>
        <strain evidence="2">Foug A</strain>
    </source>
</reference>
<dbReference type="Proteomes" id="UP000053989">
    <property type="component" value="Unassembled WGS sequence"/>
</dbReference>
<reference evidence="1 2" key="1">
    <citation type="submission" date="2014-04" db="EMBL/GenBank/DDBJ databases">
        <authorList>
            <consortium name="DOE Joint Genome Institute"/>
            <person name="Kuo A."/>
            <person name="Kohler A."/>
            <person name="Nagy L.G."/>
            <person name="Floudas D."/>
            <person name="Copeland A."/>
            <person name="Barry K.W."/>
            <person name="Cichocki N."/>
            <person name="Veneault-Fourrey C."/>
            <person name="LaButti K."/>
            <person name="Lindquist E.A."/>
            <person name="Lipzen A."/>
            <person name="Lundell T."/>
            <person name="Morin E."/>
            <person name="Murat C."/>
            <person name="Sun H."/>
            <person name="Tunlid A."/>
            <person name="Henrissat B."/>
            <person name="Grigoriev I.V."/>
            <person name="Hibbett D.S."/>
            <person name="Martin F."/>
            <person name="Nordberg H.P."/>
            <person name="Cantor M.N."/>
            <person name="Hua S.X."/>
        </authorList>
    </citation>
    <scope>NUCLEOTIDE SEQUENCE [LARGE SCALE GENOMIC DNA]</scope>
    <source>
        <strain evidence="1 2">Foug A</strain>
    </source>
</reference>
<accession>A0A0C2ZL76</accession>
<evidence type="ECO:0000313" key="1">
    <source>
        <dbReference type="EMBL" id="KIM62343.1"/>
    </source>
</evidence>
<evidence type="ECO:0000313" key="2">
    <source>
        <dbReference type="Proteomes" id="UP000053989"/>
    </source>
</evidence>
<dbReference type="InParanoid" id="A0A0C2ZL76"/>
<dbReference type="HOGENOM" id="CLU_3033725_0_0_1"/>
<sequence>MPGMLADPTMCHAAMKTKLLTYVAMCIGDEACKCTRCSSIFRSVAVPLSTIVPYH</sequence>
<dbReference type="AlphaFoldDB" id="A0A0C2ZL76"/>
<organism evidence="1 2">
    <name type="scientific">Scleroderma citrinum Foug A</name>
    <dbReference type="NCBI Taxonomy" id="1036808"/>
    <lineage>
        <taxon>Eukaryota</taxon>
        <taxon>Fungi</taxon>
        <taxon>Dikarya</taxon>
        <taxon>Basidiomycota</taxon>
        <taxon>Agaricomycotina</taxon>
        <taxon>Agaricomycetes</taxon>
        <taxon>Agaricomycetidae</taxon>
        <taxon>Boletales</taxon>
        <taxon>Sclerodermatineae</taxon>
        <taxon>Sclerodermataceae</taxon>
        <taxon>Scleroderma</taxon>
    </lineage>
</organism>
<name>A0A0C2ZL76_9AGAM</name>